<dbReference type="InterPro" id="IPR046342">
    <property type="entry name" value="CBS_dom_sf"/>
</dbReference>
<evidence type="ECO:0000313" key="6">
    <source>
        <dbReference type="Proteomes" id="UP000063234"/>
    </source>
</evidence>
<dbReference type="Gene3D" id="2.60.120.10">
    <property type="entry name" value="Jelly Rolls"/>
    <property type="match status" value="1"/>
</dbReference>
<feature type="domain" description="CBS" evidence="4">
    <location>
        <begin position="159"/>
        <end position="219"/>
    </location>
</feature>
<dbReference type="PANTHER" id="PTHR43080:SF2">
    <property type="entry name" value="CBS DOMAIN-CONTAINING PROTEIN"/>
    <property type="match status" value="1"/>
</dbReference>
<dbReference type="CDD" id="cd00038">
    <property type="entry name" value="CAP_ED"/>
    <property type="match status" value="1"/>
</dbReference>
<dbReference type="Gene3D" id="3.10.580.10">
    <property type="entry name" value="CBS-domain"/>
    <property type="match status" value="1"/>
</dbReference>
<gene>
    <name evidence="5" type="ORF">TST_1562</name>
</gene>
<dbReference type="InterPro" id="IPR014710">
    <property type="entry name" value="RmlC-like_jellyroll"/>
</dbReference>
<dbReference type="GO" id="GO:0008773">
    <property type="term" value="F:[protein-PII] uridylyltransferase activity"/>
    <property type="evidence" value="ECO:0007669"/>
    <property type="project" value="InterPro"/>
</dbReference>
<dbReference type="SUPFAM" id="SSF81301">
    <property type="entry name" value="Nucleotidyltransferase"/>
    <property type="match status" value="1"/>
</dbReference>
<dbReference type="SMART" id="SM00116">
    <property type="entry name" value="CBS"/>
    <property type="match status" value="2"/>
</dbReference>
<dbReference type="InterPro" id="IPR000644">
    <property type="entry name" value="CBS_dom"/>
</dbReference>
<evidence type="ECO:0000256" key="1">
    <source>
        <dbReference type="ARBA" id="ARBA00023122"/>
    </source>
</evidence>
<protein>
    <submittedName>
        <fullName evidence="5">CBS domain-containing protein</fullName>
    </submittedName>
</protein>
<dbReference type="PROSITE" id="PS51371">
    <property type="entry name" value="CBS"/>
    <property type="match status" value="2"/>
</dbReference>
<dbReference type="OrthoDB" id="9810963at2"/>
<feature type="domain" description="Cyclic nucleotide-binding" evidence="3">
    <location>
        <begin position="12"/>
        <end position="113"/>
    </location>
</feature>
<dbReference type="Pfam" id="PF00027">
    <property type="entry name" value="cNMP_binding"/>
    <property type="match status" value="1"/>
</dbReference>
<evidence type="ECO:0000259" key="3">
    <source>
        <dbReference type="PROSITE" id="PS50042"/>
    </source>
</evidence>
<feature type="domain" description="CBS" evidence="4">
    <location>
        <begin position="224"/>
        <end position="284"/>
    </location>
</feature>
<sequence length="618" mass="71080">MKYVDFFKHVFPFSKLAERDLITVAENCSEMECKKGEIIFSQGEAYKGHLFVVFHGLVELRLKGDKIVILGYRGEGDLLGEDAFVSGDNYSYEAYAVEETKLLAIPDKVLERFSAKYPFFYSFIASLITKRLEVFFKELSEVKDTKHVPSFFTKRLGEVFRYRKPIYVFDDVHVKDIAKIMDREKVSAVLVIDRNETIKGIVTERDIIVKFLSRNYGDTAKAVMSFPLIKKKLQDSCYEAVVEMIKKGIRHVVVEDEGKILGIVELTDLMEDEAVAYLGILTDIERAKSLKDIKRHSYQIVKLIEGLLQSGISAREICEIITYINDETTKKVIELTIEEVGRPPCDFCFMVLGSHGRKEQTIRTDQDNALIYEDADASEYFKVLADRLINALDAVGFSKCPAKVMVSNEEWRGTHQEWMRRLHDLFVNPVPEKILRFSIIFDRRVLWGNQNMESDFQKAFEEGVQEHPGFIARLGKIASEKKPPIGIFGNFIVEKSGEHKNELDVKLRAVLPIVESVRVLCLVHGITKTNTFERLEELKNKGALPEDLANEVYFAYDFILKLRLKNHIRLINEGKQPHNYINPNRLENIERKLLKECFAAIYKIQREALKQSGGIYVV</sequence>
<keyword evidence="1 2" id="KW-0129">CBS domain</keyword>
<name>A0A0S3QVI9_THET7</name>
<dbReference type="InterPro" id="IPR000595">
    <property type="entry name" value="cNMP-bd_dom"/>
</dbReference>
<reference evidence="6" key="1">
    <citation type="journal article" date="2018" name="Science">
        <title>A primordial and reversible TCA cycle in a facultatively chemolithoautotrophic thermophile.</title>
        <authorList>
            <person name="Nunoura T."/>
            <person name="Chikaraishi Y."/>
            <person name="Izaki R."/>
            <person name="Suwa T."/>
            <person name="Sato T."/>
            <person name="Harada T."/>
            <person name="Mori K."/>
            <person name="Kato Y."/>
            <person name="Miyazaki M."/>
            <person name="Shimamura S."/>
            <person name="Yanagawa K."/>
            <person name="Shuto A."/>
            <person name="Ohkouchi N."/>
            <person name="Fujita N."/>
            <person name="Takaki Y."/>
            <person name="Atomi H."/>
            <person name="Takai K."/>
        </authorList>
    </citation>
    <scope>NUCLEOTIDE SEQUENCE [LARGE SCALE GENOMIC DNA]</scope>
    <source>
        <strain evidence="6">DSM 17441 / JCM 13301 / NBRC 103674 / ABI70S6</strain>
    </source>
</reference>
<dbReference type="STRING" id="1298851.TST_1562"/>
<dbReference type="EMBL" id="AP013035">
    <property type="protein sequence ID" value="BAT72348.1"/>
    <property type="molecule type" value="Genomic_DNA"/>
</dbReference>
<dbReference type="Pfam" id="PF00571">
    <property type="entry name" value="CBS"/>
    <property type="match status" value="2"/>
</dbReference>
<dbReference type="SUPFAM" id="SSF54631">
    <property type="entry name" value="CBS-domain pair"/>
    <property type="match status" value="1"/>
</dbReference>
<dbReference type="InterPro" id="IPR005105">
    <property type="entry name" value="GlnD_Uridyltrans_N"/>
</dbReference>
<keyword evidence="6" id="KW-1185">Reference proteome</keyword>
<dbReference type="PANTHER" id="PTHR43080">
    <property type="entry name" value="CBS DOMAIN-CONTAINING PROTEIN CBSX3, MITOCHONDRIAL"/>
    <property type="match status" value="1"/>
</dbReference>
<dbReference type="InterPro" id="IPR043519">
    <property type="entry name" value="NT_sf"/>
</dbReference>
<dbReference type="SUPFAM" id="SSF51206">
    <property type="entry name" value="cAMP-binding domain-like"/>
    <property type="match status" value="1"/>
</dbReference>
<evidence type="ECO:0000313" key="5">
    <source>
        <dbReference type="EMBL" id="BAT72348.1"/>
    </source>
</evidence>
<organism evidence="5 6">
    <name type="scientific">Thermosulfidibacter takaii (strain DSM 17441 / JCM 13301 / NBRC 103674 / ABI70S6)</name>
    <dbReference type="NCBI Taxonomy" id="1298851"/>
    <lineage>
        <taxon>Bacteria</taxon>
        <taxon>Pseudomonadati</taxon>
        <taxon>Thermosulfidibacterota</taxon>
        <taxon>Thermosulfidibacteria</taxon>
        <taxon>Thermosulfidibacterales</taxon>
        <taxon>Thermosulfidibacteraceae</taxon>
    </lineage>
</organism>
<dbReference type="InterPro" id="IPR051257">
    <property type="entry name" value="Diverse_CBS-Domain"/>
</dbReference>
<dbReference type="PROSITE" id="PS50042">
    <property type="entry name" value="CNMP_BINDING_3"/>
    <property type="match status" value="1"/>
</dbReference>
<dbReference type="InterPro" id="IPR018490">
    <property type="entry name" value="cNMP-bd_dom_sf"/>
</dbReference>
<dbReference type="PATRIC" id="fig|1298851.3.peg.1635"/>
<proteinExistence type="predicted"/>
<dbReference type="RefSeq" id="WP_068550439.1">
    <property type="nucleotide sequence ID" value="NZ_AP013035.1"/>
</dbReference>
<evidence type="ECO:0000256" key="2">
    <source>
        <dbReference type="PROSITE-ProRule" id="PRU00703"/>
    </source>
</evidence>
<dbReference type="Proteomes" id="UP000063234">
    <property type="component" value="Chromosome"/>
</dbReference>
<accession>A0A0S3QVI9</accession>
<dbReference type="InterPro" id="IPR018821">
    <property type="entry name" value="DUF294_put_nucleoTrafse_sb-bd"/>
</dbReference>
<dbReference type="AlphaFoldDB" id="A0A0S3QVI9"/>
<dbReference type="KEGG" id="ttk:TST_1562"/>
<dbReference type="Pfam" id="PF03445">
    <property type="entry name" value="DUF294"/>
    <property type="match status" value="1"/>
</dbReference>
<dbReference type="CDD" id="cd05401">
    <property type="entry name" value="NT_GlnE_GlnD_like"/>
    <property type="match status" value="1"/>
</dbReference>
<dbReference type="Pfam" id="PF10335">
    <property type="entry name" value="DUF294_C"/>
    <property type="match status" value="1"/>
</dbReference>
<evidence type="ECO:0000259" key="4">
    <source>
        <dbReference type="PROSITE" id="PS51371"/>
    </source>
</evidence>